<gene>
    <name evidence="2" type="ORF">C8Q71DRAFT_855100</name>
</gene>
<name>A0ABQ8KNA8_9APHY</name>
<dbReference type="Proteomes" id="UP000814176">
    <property type="component" value="Unassembled WGS sequence"/>
</dbReference>
<sequence length="355" mass="38504">MPTFALDIPPASALGSAVPKPIKSSFRGFKYDEHMEPTHTKAVYETPIPPFTSTPAQTSEVDSSEDHVPPAAGGWEDRTVLGKRKASDDHTLHDQIHDCTDSESSSTSLDACEDCEDYQSCGDLWDALAAALNSFNDAWNQSATRPPYVNFHGTYSIVADPKIPLWKRVELVSRDLRRLARLPHSEMTDSARQHKVGCWTETYQCDCSRGRKLAPSPPPQAPTPSPESPPDPSPTPSFPIPTAALTGTPTQASQTFKFKLDITPPPSQSPATTAKPVKRTQSTLANWLAGGNKKARPSPTATTAQKLTVAPTAERSKRSLGCGGRLHITVEDVDHPLGWFKGQKIVVGLEHPSGR</sequence>
<feature type="region of interest" description="Disordered" evidence="1">
    <location>
        <begin position="260"/>
        <end position="279"/>
    </location>
</feature>
<organism evidence="2 3">
    <name type="scientific">Rhodofomes roseus</name>
    <dbReference type="NCBI Taxonomy" id="34475"/>
    <lineage>
        <taxon>Eukaryota</taxon>
        <taxon>Fungi</taxon>
        <taxon>Dikarya</taxon>
        <taxon>Basidiomycota</taxon>
        <taxon>Agaricomycotina</taxon>
        <taxon>Agaricomycetes</taxon>
        <taxon>Polyporales</taxon>
        <taxon>Rhodofomes</taxon>
    </lineage>
</organism>
<comment type="caution">
    <text evidence="2">The sequence shown here is derived from an EMBL/GenBank/DDBJ whole genome shotgun (WGS) entry which is preliminary data.</text>
</comment>
<feature type="region of interest" description="Disordered" evidence="1">
    <location>
        <begin position="43"/>
        <end position="75"/>
    </location>
</feature>
<evidence type="ECO:0000313" key="3">
    <source>
        <dbReference type="Proteomes" id="UP000814176"/>
    </source>
</evidence>
<dbReference type="GeneID" id="72007877"/>
<proteinExistence type="predicted"/>
<reference evidence="2 3" key="1">
    <citation type="journal article" date="2021" name="Environ. Microbiol.">
        <title>Gene family expansions and transcriptome signatures uncover fungal adaptations to wood decay.</title>
        <authorList>
            <person name="Hage H."/>
            <person name="Miyauchi S."/>
            <person name="Viragh M."/>
            <person name="Drula E."/>
            <person name="Min B."/>
            <person name="Chaduli D."/>
            <person name="Navarro D."/>
            <person name="Favel A."/>
            <person name="Norest M."/>
            <person name="Lesage-Meessen L."/>
            <person name="Balint B."/>
            <person name="Merenyi Z."/>
            <person name="de Eugenio L."/>
            <person name="Morin E."/>
            <person name="Martinez A.T."/>
            <person name="Baldrian P."/>
            <person name="Stursova M."/>
            <person name="Martinez M.J."/>
            <person name="Novotny C."/>
            <person name="Magnuson J.K."/>
            <person name="Spatafora J.W."/>
            <person name="Maurice S."/>
            <person name="Pangilinan J."/>
            <person name="Andreopoulos W."/>
            <person name="LaButti K."/>
            <person name="Hundley H."/>
            <person name="Na H."/>
            <person name="Kuo A."/>
            <person name="Barry K."/>
            <person name="Lipzen A."/>
            <person name="Henrissat B."/>
            <person name="Riley R."/>
            <person name="Ahrendt S."/>
            <person name="Nagy L.G."/>
            <person name="Grigoriev I.V."/>
            <person name="Martin F."/>
            <person name="Rosso M.N."/>
        </authorList>
    </citation>
    <scope>NUCLEOTIDE SEQUENCE [LARGE SCALE GENOMIC DNA]</scope>
    <source>
        <strain evidence="2 3">CIRM-BRFM 1785</strain>
    </source>
</reference>
<feature type="region of interest" description="Disordered" evidence="1">
    <location>
        <begin position="210"/>
        <end position="252"/>
    </location>
</feature>
<dbReference type="RefSeq" id="XP_047781441.1">
    <property type="nucleotide sequence ID" value="XM_047927145.1"/>
</dbReference>
<evidence type="ECO:0000313" key="2">
    <source>
        <dbReference type="EMBL" id="KAH9839791.1"/>
    </source>
</evidence>
<accession>A0ABQ8KNA8</accession>
<keyword evidence="3" id="KW-1185">Reference proteome</keyword>
<dbReference type="EMBL" id="JADCUA010000005">
    <property type="protein sequence ID" value="KAH9839791.1"/>
    <property type="molecule type" value="Genomic_DNA"/>
</dbReference>
<protein>
    <submittedName>
        <fullName evidence="2">Uncharacterized protein</fullName>
    </submittedName>
</protein>
<feature type="compositionally biased region" description="Pro residues" evidence="1">
    <location>
        <begin position="215"/>
        <end position="239"/>
    </location>
</feature>
<evidence type="ECO:0000256" key="1">
    <source>
        <dbReference type="SAM" id="MobiDB-lite"/>
    </source>
</evidence>